<comment type="similarity">
    <text evidence="1">Belongs to the UDP-glucose/GDP-mannose dehydrogenase family.</text>
</comment>
<accession>A0A1F5H6K2</accession>
<dbReference type="GO" id="GO:0000271">
    <property type="term" value="P:polysaccharide biosynthetic process"/>
    <property type="evidence" value="ECO:0007669"/>
    <property type="project" value="InterPro"/>
</dbReference>
<organism evidence="2 3">
    <name type="scientific">Candidatus Curtissbacteria bacterium RIFCSPLOWO2_01_FULL_42_50</name>
    <dbReference type="NCBI Taxonomy" id="1797730"/>
    <lineage>
        <taxon>Bacteria</taxon>
        <taxon>Candidatus Curtissiibacteriota</taxon>
    </lineage>
</organism>
<dbReference type="Gene3D" id="3.40.50.720">
    <property type="entry name" value="NAD(P)-binding Rossmann-like Domain"/>
    <property type="match status" value="1"/>
</dbReference>
<evidence type="ECO:0000313" key="3">
    <source>
        <dbReference type="Proteomes" id="UP000177039"/>
    </source>
</evidence>
<name>A0A1F5H6K2_9BACT</name>
<protein>
    <submittedName>
        <fullName evidence="2">Uncharacterized protein</fullName>
    </submittedName>
</protein>
<dbReference type="GO" id="GO:0016628">
    <property type="term" value="F:oxidoreductase activity, acting on the CH-CH group of donors, NAD or NADP as acceptor"/>
    <property type="evidence" value="ECO:0007669"/>
    <property type="project" value="InterPro"/>
</dbReference>
<reference evidence="2 3" key="1">
    <citation type="journal article" date="2016" name="Nat. Commun.">
        <title>Thousands of microbial genomes shed light on interconnected biogeochemical processes in an aquifer system.</title>
        <authorList>
            <person name="Anantharaman K."/>
            <person name="Brown C.T."/>
            <person name="Hug L.A."/>
            <person name="Sharon I."/>
            <person name="Castelle C.J."/>
            <person name="Probst A.J."/>
            <person name="Thomas B.C."/>
            <person name="Singh A."/>
            <person name="Wilkins M.J."/>
            <person name="Karaoz U."/>
            <person name="Brodie E.L."/>
            <person name="Williams K.H."/>
            <person name="Hubbard S.S."/>
            <person name="Banfield J.F."/>
        </authorList>
    </citation>
    <scope>NUCLEOTIDE SEQUENCE [LARGE SCALE GENOMIC DNA]</scope>
</reference>
<sequence>MLQKKLNLFKISKMTKEKVGVLGIGEVGSAIAAIFKNKFIVFKKDLNFDEIKDKKIEVLHACIPYTKKFISSVVSQIKRNKPKLVIIHSTIRPGTTDQIFKKTQVPLVHSPVMGTHPNLKKDILKFVKFIGPVNKNSAALAKKHFADVGIKVEILTSPLESEIGKLLDSSYYAWNIIFCKLVGNLCKELNVDFEKVYTLFNKEYNSGYVQSKPKVIRPILKYENGSIGGHCLIPNNKILDNYKKSPLTTFILKINKSFGKE</sequence>
<dbReference type="PANTHER" id="PTHR43491">
    <property type="entry name" value="UDP-N-ACETYL-D-MANNOSAMINE DEHYDROGENASE"/>
    <property type="match status" value="1"/>
</dbReference>
<dbReference type="EMBL" id="MFBT01000012">
    <property type="protein sequence ID" value="OGD99654.1"/>
    <property type="molecule type" value="Genomic_DNA"/>
</dbReference>
<evidence type="ECO:0000256" key="1">
    <source>
        <dbReference type="ARBA" id="ARBA00006601"/>
    </source>
</evidence>
<dbReference type="Proteomes" id="UP000177039">
    <property type="component" value="Unassembled WGS sequence"/>
</dbReference>
<comment type="caution">
    <text evidence="2">The sequence shown here is derived from an EMBL/GenBank/DDBJ whole genome shotgun (WGS) entry which is preliminary data.</text>
</comment>
<dbReference type="InterPro" id="IPR008927">
    <property type="entry name" value="6-PGluconate_DH-like_C_sf"/>
</dbReference>
<dbReference type="PANTHER" id="PTHR43491:SF2">
    <property type="entry name" value="UDP-N-ACETYL-D-MANNOSAMINE DEHYDROGENASE"/>
    <property type="match status" value="1"/>
</dbReference>
<dbReference type="SUPFAM" id="SSF51735">
    <property type="entry name" value="NAD(P)-binding Rossmann-fold domains"/>
    <property type="match status" value="1"/>
</dbReference>
<dbReference type="InterPro" id="IPR036291">
    <property type="entry name" value="NAD(P)-bd_dom_sf"/>
</dbReference>
<dbReference type="SUPFAM" id="SSF48179">
    <property type="entry name" value="6-phosphogluconate dehydrogenase C-terminal domain-like"/>
    <property type="match status" value="1"/>
</dbReference>
<proteinExistence type="inferred from homology"/>
<evidence type="ECO:0000313" key="2">
    <source>
        <dbReference type="EMBL" id="OGD99654.1"/>
    </source>
</evidence>
<dbReference type="AlphaFoldDB" id="A0A1F5H6K2"/>
<dbReference type="InterPro" id="IPR028359">
    <property type="entry name" value="UDP_ManNAc/GlcNAc_DH"/>
</dbReference>
<gene>
    <name evidence="2" type="ORF">A3B54_03125</name>
</gene>